<organism evidence="1 2">
    <name type="scientific">Marinobacter nanhaiticus D15-8W</name>
    <dbReference type="NCBI Taxonomy" id="626887"/>
    <lineage>
        <taxon>Bacteria</taxon>
        <taxon>Pseudomonadati</taxon>
        <taxon>Pseudomonadota</taxon>
        <taxon>Gammaproteobacteria</taxon>
        <taxon>Pseudomonadales</taxon>
        <taxon>Marinobacteraceae</taxon>
        <taxon>Marinobacter</taxon>
    </lineage>
</organism>
<dbReference type="PATRIC" id="fig|626887.3.peg.1793"/>
<dbReference type="Proteomes" id="UP000013165">
    <property type="component" value="Unassembled WGS sequence"/>
</dbReference>
<sequence>MNAKKLLDVALNGLDAVGYQLDHYGITSKVNRHTLIALAMAEQKHLEGEWDSLQARYGSQIRFVEGVAGRIRGIVRI</sequence>
<dbReference type="AlphaFoldDB" id="N6W5H0"/>
<dbReference type="HOGENOM" id="CLU_2538605_0_0_6"/>
<gene>
    <name evidence="1" type="ORF">J057_08961</name>
</gene>
<proteinExistence type="predicted"/>
<evidence type="ECO:0000313" key="1">
    <source>
        <dbReference type="EMBL" id="ENO15469.1"/>
    </source>
</evidence>
<dbReference type="OrthoDB" id="6199196at2"/>
<dbReference type="EMBL" id="APLQ01000011">
    <property type="protein sequence ID" value="ENO15469.1"/>
    <property type="molecule type" value="Genomic_DNA"/>
</dbReference>
<comment type="caution">
    <text evidence="1">The sequence shown here is derived from an EMBL/GenBank/DDBJ whole genome shotgun (WGS) entry which is preliminary data.</text>
</comment>
<evidence type="ECO:0000313" key="2">
    <source>
        <dbReference type="Proteomes" id="UP000013165"/>
    </source>
</evidence>
<name>N6W5H0_9GAMM</name>
<keyword evidence="2" id="KW-1185">Reference proteome</keyword>
<accession>N6W5H0</accession>
<reference evidence="1 2" key="1">
    <citation type="journal article" date="2013" name="Genome Announc.">
        <title>Genome Sequence of the Polycyclic Aromatic Hydrocarbon-Degrading Bacterium Strain Marinobacter nanhaiticus D15-8WT.</title>
        <authorList>
            <person name="Cui Z."/>
            <person name="Gao W."/>
            <person name="Li Q."/>
            <person name="Xu G."/>
            <person name="Zheng L."/>
        </authorList>
    </citation>
    <scope>NUCLEOTIDE SEQUENCE [LARGE SCALE GENOMIC DNA]</scope>
    <source>
        <strain evidence="1 2">D15-8W</strain>
    </source>
</reference>
<dbReference type="RefSeq" id="WP_004579765.1">
    <property type="nucleotide sequence ID" value="NZ_AP028878.1"/>
</dbReference>
<protein>
    <submittedName>
        <fullName evidence="1">Uncharacterized protein</fullName>
    </submittedName>
</protein>